<feature type="domain" description="C2H2-type" evidence="6">
    <location>
        <begin position="41"/>
        <end position="63"/>
    </location>
</feature>
<keyword evidence="1" id="KW-0479">Metal-binding</keyword>
<keyword evidence="4" id="KW-0862">Zinc</keyword>
<feature type="compositionally biased region" description="Basic and acidic residues" evidence="5">
    <location>
        <begin position="1025"/>
        <end position="1035"/>
    </location>
</feature>
<reference evidence="7 8" key="1">
    <citation type="submission" date="2024-09" db="EMBL/GenBank/DDBJ databases">
        <title>A chromosome-level genome assembly of Gray's grenadier anchovy, Coilia grayii.</title>
        <authorList>
            <person name="Fu Z."/>
        </authorList>
    </citation>
    <scope>NUCLEOTIDE SEQUENCE [LARGE SCALE GENOMIC DNA]</scope>
    <source>
        <strain evidence="7">G4</strain>
        <tissue evidence="7">Muscle</tissue>
    </source>
</reference>
<evidence type="ECO:0000256" key="3">
    <source>
        <dbReference type="ARBA" id="ARBA00022771"/>
    </source>
</evidence>
<feature type="region of interest" description="Disordered" evidence="5">
    <location>
        <begin position="1020"/>
        <end position="1045"/>
    </location>
</feature>
<keyword evidence="2" id="KW-0677">Repeat</keyword>
<evidence type="ECO:0000256" key="5">
    <source>
        <dbReference type="SAM" id="MobiDB-lite"/>
    </source>
</evidence>
<evidence type="ECO:0000313" key="7">
    <source>
        <dbReference type="EMBL" id="KAL2088716.1"/>
    </source>
</evidence>
<dbReference type="SMART" id="SM00355">
    <property type="entry name" value="ZnF_C2H2"/>
    <property type="match status" value="3"/>
</dbReference>
<dbReference type="EMBL" id="JBHFQA010000013">
    <property type="protein sequence ID" value="KAL2088716.1"/>
    <property type="molecule type" value="Genomic_DNA"/>
</dbReference>
<feature type="domain" description="C2H2-type" evidence="6">
    <location>
        <begin position="68"/>
        <end position="90"/>
    </location>
</feature>
<evidence type="ECO:0000256" key="2">
    <source>
        <dbReference type="ARBA" id="ARBA00022737"/>
    </source>
</evidence>
<evidence type="ECO:0000313" key="8">
    <source>
        <dbReference type="Proteomes" id="UP001591681"/>
    </source>
</evidence>
<gene>
    <name evidence="7" type="ORF">ACEWY4_015615</name>
</gene>
<sequence>MIGQNMQPSLSQHPNVVVSLVGITNQDTSSKGPTQTSHIKLNCSKCRFTTKYRDAFERHCAQHAGVTFTCLICGHISYTKVESQRHTVQHSGKFPFSCAFCSYGAVRRDYVAKHVQRVHSKYVQNTFAGHFQGASQNVVIMGDVSIASVAEVELPTLINATEQTAKPPVQPLNIVPNLIPLTLNQPQGTNTTPTSYNIGGGLSQPVGIMPNKFLNPQCQNVSVTAHRDSLSTNVITNATNHTNISVTNNSLSAVNQPNYGGSKVLTSVNQATSIASDVISIIPKQSAHTANISNTVKHPARRAPPIILRKTQQRPRASAPNVVNKCFLAGSQPISSAGKVLTSLNQSTSVASNTLSVLTSQAIHMAVPDTTGTLKPSSFQTPLNITQKTHQDSTGMAQKPLYVYNGSTSVLPSDKIPYTGSQAFAGILNNSHVSVSKTVRQSPGAVSNQPEKRVSLASEIGSVGSPNNRFAYTVGKSLSAQSMAIESQIGNKPTATSLQSSGPLGNSLFDKTSEQGLCAPVQVELLEPLNQPIYEQTLTVSYPEEINIPPGSLVELVNMNTVNGAQELQLRILPQQSVGCSEKNAPETAPAVGTVFGNGTPTVDQALSGDKRHSNTQACPKTNSCQAPPISSAKVPQIPCTPTTRMNTCSEMRVTVKEEPPEHDSVKIELKKAHQSAANPVSQATCLPTIGITIRRKDHMYSSTSLVVPRSHNRISVTSNSQSPNSGGSVNGCKASATPTVTIGDIEKEKEGLPVILSVYSLGDNAESEQLQPLVDRRLLHVNSANNHGMCTPAKHSVDSLLVSCPPSKTLRQLLQKKGNCIEPPTQKRTIDIAWDGKKRLLQQPQTAERHDCAPVTHISVHSRQNDADSQSSDCLSDPMVQPTVHKPVEAHPPALLPQRCLLSNDPDAKERTICGVRISGFSPQSCKQLFTLVPRVSLARISDNCPQPATTDRKSENNTEDITLSAHPVLSCASNKQNISIHCHEVLKLRLKRKKCESEDSSSDIFEALAVPLTEANNEPLGVSDRRQRKDRVSGKRRKLSGTVDSHRLYLTPVKEDQPVKRPSPNQPVVVLNHPHPHVLRSGGERSPQSPADGRGIAPLRIVFFRDTHKVVTELVRSPSLKMKFKKVDGDQYQVTELLAEGISDKLNL</sequence>
<protein>
    <recommendedName>
        <fullName evidence="6">C2H2-type domain-containing protein</fullName>
    </recommendedName>
</protein>
<dbReference type="InterPro" id="IPR013087">
    <property type="entry name" value="Znf_C2H2_type"/>
</dbReference>
<comment type="caution">
    <text evidence="7">The sequence shown here is derived from an EMBL/GenBank/DDBJ whole genome shotgun (WGS) entry which is preliminary data.</text>
</comment>
<dbReference type="GO" id="GO:0008270">
    <property type="term" value="F:zinc ion binding"/>
    <property type="evidence" value="ECO:0007669"/>
    <property type="project" value="UniProtKB-KW"/>
</dbReference>
<dbReference type="PANTHER" id="PTHR24379">
    <property type="entry name" value="KRAB AND ZINC FINGER DOMAIN-CONTAINING"/>
    <property type="match status" value="1"/>
</dbReference>
<dbReference type="AlphaFoldDB" id="A0ABD1JPU7"/>
<accession>A0ABD1JPU7</accession>
<organism evidence="7 8">
    <name type="scientific">Coilia grayii</name>
    <name type="common">Gray's grenadier anchovy</name>
    <dbReference type="NCBI Taxonomy" id="363190"/>
    <lineage>
        <taxon>Eukaryota</taxon>
        <taxon>Metazoa</taxon>
        <taxon>Chordata</taxon>
        <taxon>Craniata</taxon>
        <taxon>Vertebrata</taxon>
        <taxon>Euteleostomi</taxon>
        <taxon>Actinopterygii</taxon>
        <taxon>Neopterygii</taxon>
        <taxon>Teleostei</taxon>
        <taxon>Clupei</taxon>
        <taxon>Clupeiformes</taxon>
        <taxon>Clupeoidei</taxon>
        <taxon>Engraulidae</taxon>
        <taxon>Coilinae</taxon>
        <taxon>Coilia</taxon>
    </lineage>
</organism>
<keyword evidence="8" id="KW-1185">Reference proteome</keyword>
<dbReference type="PANTHER" id="PTHR24379:SF121">
    <property type="entry name" value="C2H2-TYPE DOMAIN-CONTAINING PROTEIN"/>
    <property type="match status" value="1"/>
</dbReference>
<dbReference type="Gene3D" id="3.30.160.60">
    <property type="entry name" value="Classic Zinc Finger"/>
    <property type="match status" value="1"/>
</dbReference>
<dbReference type="Proteomes" id="UP001591681">
    <property type="component" value="Unassembled WGS sequence"/>
</dbReference>
<keyword evidence="3" id="KW-0863">Zinc-finger</keyword>
<evidence type="ECO:0000259" key="6">
    <source>
        <dbReference type="SMART" id="SM00355"/>
    </source>
</evidence>
<evidence type="ECO:0000256" key="1">
    <source>
        <dbReference type="ARBA" id="ARBA00022723"/>
    </source>
</evidence>
<proteinExistence type="predicted"/>
<feature type="domain" description="C2H2-type" evidence="6">
    <location>
        <begin position="96"/>
        <end position="119"/>
    </location>
</feature>
<name>A0ABD1JPU7_9TELE</name>
<evidence type="ECO:0000256" key="4">
    <source>
        <dbReference type="ARBA" id="ARBA00022833"/>
    </source>
</evidence>